<name>A0ACD3BA84_9AGAR</name>
<accession>A0ACD3BA84</accession>
<sequence length="281" mass="29999">MAPAQDVLSHFSALDELTQVIYQSIYRFVVLSNVSQMEGTWTVHVALVGKEGRWWRGIWGTDDILGIVGSKSSDKILEAFASNLAEAFIKGELHIGDWSTEAGAKINLVLGPGSKRPLSVPLTEISAAEAAVYATNVFFEIALQAQSRRGQLHSTSTSLPSLPLTDYRPITSTLNDGGPAMAGGSKPTTSNPGPSTSSTTVVRPEPIKVPETPAAAVAEKKAQAEIKALKAQLEAQKRRQPSTPTPPPKAAPPRPLKGASLANPHKKARKYQALEFESDGE</sequence>
<dbReference type="EMBL" id="ML208267">
    <property type="protein sequence ID" value="TFK74551.1"/>
    <property type="molecule type" value="Genomic_DNA"/>
</dbReference>
<organism evidence="1 2">
    <name type="scientific">Pluteus cervinus</name>
    <dbReference type="NCBI Taxonomy" id="181527"/>
    <lineage>
        <taxon>Eukaryota</taxon>
        <taxon>Fungi</taxon>
        <taxon>Dikarya</taxon>
        <taxon>Basidiomycota</taxon>
        <taxon>Agaricomycotina</taxon>
        <taxon>Agaricomycetes</taxon>
        <taxon>Agaricomycetidae</taxon>
        <taxon>Agaricales</taxon>
        <taxon>Pluteineae</taxon>
        <taxon>Pluteaceae</taxon>
        <taxon>Pluteus</taxon>
    </lineage>
</organism>
<reference evidence="1 2" key="1">
    <citation type="journal article" date="2019" name="Nat. Ecol. Evol.">
        <title>Megaphylogeny resolves global patterns of mushroom evolution.</title>
        <authorList>
            <person name="Varga T."/>
            <person name="Krizsan K."/>
            <person name="Foldi C."/>
            <person name="Dima B."/>
            <person name="Sanchez-Garcia M."/>
            <person name="Sanchez-Ramirez S."/>
            <person name="Szollosi G.J."/>
            <person name="Szarkandi J.G."/>
            <person name="Papp V."/>
            <person name="Albert L."/>
            <person name="Andreopoulos W."/>
            <person name="Angelini C."/>
            <person name="Antonin V."/>
            <person name="Barry K.W."/>
            <person name="Bougher N.L."/>
            <person name="Buchanan P."/>
            <person name="Buyck B."/>
            <person name="Bense V."/>
            <person name="Catcheside P."/>
            <person name="Chovatia M."/>
            <person name="Cooper J."/>
            <person name="Damon W."/>
            <person name="Desjardin D."/>
            <person name="Finy P."/>
            <person name="Geml J."/>
            <person name="Haridas S."/>
            <person name="Hughes K."/>
            <person name="Justo A."/>
            <person name="Karasinski D."/>
            <person name="Kautmanova I."/>
            <person name="Kiss B."/>
            <person name="Kocsube S."/>
            <person name="Kotiranta H."/>
            <person name="LaButti K.M."/>
            <person name="Lechner B.E."/>
            <person name="Liimatainen K."/>
            <person name="Lipzen A."/>
            <person name="Lukacs Z."/>
            <person name="Mihaltcheva S."/>
            <person name="Morgado L.N."/>
            <person name="Niskanen T."/>
            <person name="Noordeloos M.E."/>
            <person name="Ohm R.A."/>
            <person name="Ortiz-Santana B."/>
            <person name="Ovrebo C."/>
            <person name="Racz N."/>
            <person name="Riley R."/>
            <person name="Savchenko A."/>
            <person name="Shiryaev A."/>
            <person name="Soop K."/>
            <person name="Spirin V."/>
            <person name="Szebenyi C."/>
            <person name="Tomsovsky M."/>
            <person name="Tulloss R.E."/>
            <person name="Uehling J."/>
            <person name="Grigoriev I.V."/>
            <person name="Vagvolgyi C."/>
            <person name="Papp T."/>
            <person name="Martin F.M."/>
            <person name="Miettinen O."/>
            <person name="Hibbett D.S."/>
            <person name="Nagy L.G."/>
        </authorList>
    </citation>
    <scope>NUCLEOTIDE SEQUENCE [LARGE SCALE GENOMIC DNA]</scope>
    <source>
        <strain evidence="1 2">NL-1719</strain>
    </source>
</reference>
<evidence type="ECO:0000313" key="2">
    <source>
        <dbReference type="Proteomes" id="UP000308600"/>
    </source>
</evidence>
<gene>
    <name evidence="1" type="ORF">BDN72DRAFT_886268</name>
</gene>
<protein>
    <submittedName>
        <fullName evidence="1">Uncharacterized protein</fullName>
    </submittedName>
</protein>
<evidence type="ECO:0000313" key="1">
    <source>
        <dbReference type="EMBL" id="TFK74551.1"/>
    </source>
</evidence>
<proteinExistence type="predicted"/>
<dbReference type="Proteomes" id="UP000308600">
    <property type="component" value="Unassembled WGS sequence"/>
</dbReference>
<keyword evidence="2" id="KW-1185">Reference proteome</keyword>